<dbReference type="PANTHER" id="PTHR43656:SF2">
    <property type="entry name" value="BINDING OXIDOREDUCTASE, PUTATIVE (AFU_ORTHOLOGUE AFUA_2G08260)-RELATED"/>
    <property type="match status" value="1"/>
</dbReference>
<dbReference type="EMBL" id="VBWP01000001">
    <property type="protein sequence ID" value="TLG77119.1"/>
    <property type="molecule type" value="Genomic_DNA"/>
</dbReference>
<dbReference type="GO" id="GO:0010181">
    <property type="term" value="F:FMN binding"/>
    <property type="evidence" value="ECO:0007669"/>
    <property type="project" value="InterPro"/>
</dbReference>
<proteinExistence type="predicted"/>
<evidence type="ECO:0000256" key="2">
    <source>
        <dbReference type="ARBA" id="ARBA00023002"/>
    </source>
</evidence>
<name>A0A5R8QGE9_9FIRM</name>
<keyword evidence="5" id="KW-1185">Reference proteome</keyword>
<feature type="domain" description="NADH:flavin oxidoreductase/NADH oxidase N-terminal" evidence="3">
    <location>
        <begin position="7"/>
        <end position="344"/>
    </location>
</feature>
<dbReference type="InParanoid" id="A0A5R8QGE9"/>
<dbReference type="PANTHER" id="PTHR43656">
    <property type="entry name" value="BINDING OXIDOREDUCTASE, PUTATIVE (AFU_ORTHOLOGUE AFUA_2G08260)-RELATED"/>
    <property type="match status" value="1"/>
</dbReference>
<reference evidence="4 5" key="1">
    <citation type="submission" date="2019-05" db="EMBL/GenBank/DDBJ databases">
        <title>Culicoidintestinum kansasii gen. nov., sp. nov. from the gastrointestinal tract of the biting midge, Culicoides sonorensis.</title>
        <authorList>
            <person name="Neupane S."/>
            <person name="Ghosh A."/>
            <person name="Gunther S."/>
            <person name="Martin K."/>
            <person name="Zurek L."/>
        </authorList>
    </citation>
    <scope>NUCLEOTIDE SEQUENCE [LARGE SCALE GENOMIC DNA]</scope>
    <source>
        <strain evidence="4 5">CS-1</strain>
    </source>
</reference>
<dbReference type="InterPro" id="IPR001155">
    <property type="entry name" value="OxRdtase_FMN_N"/>
</dbReference>
<dbReference type="Proteomes" id="UP000306912">
    <property type="component" value="Unassembled WGS sequence"/>
</dbReference>
<dbReference type="Pfam" id="PF00724">
    <property type="entry name" value="Oxidored_FMN"/>
    <property type="match status" value="1"/>
</dbReference>
<gene>
    <name evidence="4" type="ORF">FEZ08_00440</name>
</gene>
<dbReference type="InterPro" id="IPR013785">
    <property type="entry name" value="Aldolase_TIM"/>
</dbReference>
<dbReference type="RefSeq" id="WP_138189729.1">
    <property type="nucleotide sequence ID" value="NZ_VBWP01000001.1"/>
</dbReference>
<protein>
    <submittedName>
        <fullName evidence="4">NADH-dependent flavin oxidoreductase</fullName>
    </submittedName>
</protein>
<dbReference type="CDD" id="cd04735">
    <property type="entry name" value="OYE_like_4_FMN"/>
    <property type="match status" value="1"/>
</dbReference>
<sequence>MNAKYQKLFEPITLPNGETIKNRVVIAPMTTESANPDGTVSDAELSYYAARANGVGMFITACIAVSPNGITFPGQFVGFDERQLPRLRLLAETIKRGGGKAILQMQHGGRQCPPDLIDGDVVSSGTVGNPRNVDAAGNMVVPRELSDAEIRAIIKDFGRVTSMAIDAGFDGVEIHGANTYLIQQFFSPLTNTRSDLWGGSIDKRMTFPLQIVNEVQAVIRQAKRRDFIVGYRFSPEEFETPGIRFDETLQLVDRLAGYNLDYLHVSMAQVDFHPRMEATSQAAMVTQLHDIIDGRVPLVAVGSIFTPEQAMHALTLGADFAALGRVAVIDPDWIAKVDAGREDEIVQTFDAEGADATAVPELMRDWILAKPGWFPGTE</sequence>
<dbReference type="OrthoDB" id="9772736at2"/>
<accession>A0A5R8QGE9</accession>
<evidence type="ECO:0000259" key="3">
    <source>
        <dbReference type="Pfam" id="PF00724"/>
    </source>
</evidence>
<evidence type="ECO:0000313" key="5">
    <source>
        <dbReference type="Proteomes" id="UP000306912"/>
    </source>
</evidence>
<organism evidence="4 5">
    <name type="scientific">Culicoidibacter larvae</name>
    <dbReference type="NCBI Taxonomy" id="2579976"/>
    <lineage>
        <taxon>Bacteria</taxon>
        <taxon>Bacillati</taxon>
        <taxon>Bacillota</taxon>
        <taxon>Culicoidibacteria</taxon>
        <taxon>Culicoidibacterales</taxon>
        <taxon>Culicoidibacteraceae</taxon>
        <taxon>Culicoidibacter</taxon>
    </lineage>
</organism>
<dbReference type="FunCoup" id="A0A5R8QGE9">
    <property type="interactions" value="10"/>
</dbReference>
<evidence type="ECO:0000256" key="1">
    <source>
        <dbReference type="ARBA" id="ARBA00022630"/>
    </source>
</evidence>
<dbReference type="InterPro" id="IPR051799">
    <property type="entry name" value="NADH_flavin_oxidoreductase"/>
</dbReference>
<comment type="caution">
    <text evidence="4">The sequence shown here is derived from an EMBL/GenBank/DDBJ whole genome shotgun (WGS) entry which is preliminary data.</text>
</comment>
<evidence type="ECO:0000313" key="4">
    <source>
        <dbReference type="EMBL" id="TLG77119.1"/>
    </source>
</evidence>
<keyword evidence="1" id="KW-0285">Flavoprotein</keyword>
<dbReference type="SUPFAM" id="SSF51395">
    <property type="entry name" value="FMN-linked oxidoreductases"/>
    <property type="match status" value="1"/>
</dbReference>
<dbReference type="Gene3D" id="3.20.20.70">
    <property type="entry name" value="Aldolase class I"/>
    <property type="match status" value="1"/>
</dbReference>
<keyword evidence="2" id="KW-0560">Oxidoreductase</keyword>
<dbReference type="AlphaFoldDB" id="A0A5R8QGE9"/>
<dbReference type="GO" id="GO:0016491">
    <property type="term" value="F:oxidoreductase activity"/>
    <property type="evidence" value="ECO:0007669"/>
    <property type="project" value="UniProtKB-KW"/>
</dbReference>